<keyword evidence="6" id="KW-0175">Coiled coil</keyword>
<dbReference type="Gene3D" id="2.120.10.30">
    <property type="entry name" value="TolB, C-terminal domain"/>
    <property type="match status" value="1"/>
</dbReference>
<sequence>MAEAATKTVRGKISQGYLECPICCCRFISPKILNCLHSFCLRCLDELINSQQAKTDEITCPVCRRVTTVPDNGSQGLTNNFVLSSLVDEFNKQELLLGGTSAAIPMCGECEEGLEAIARCKDCDENYCGECLEAHKRSKRTKKHRIITVDDLMNKKEIKFRDTESDVTVPKCAIHRKYELCFYCSSCEMAICARCAAIDHRSVDHNYSDIADAVSLFREAVEKGLTNVEKHKAEFKATEKSLENSRDRLDIIVTRACQDVSWKEKNEVDKIRHKSRLLREKLIEVAQDRNQQLQEKIRSNREKINTTEQVIASTNSLMQQADDFELLELKTKVMQNLEYREPRAEVVEQDLSFIGVRCHDIVADTDLGDILLEEKWKLKKQIEGGFALATDVACTSDERIAVTDLENKSVTLLTSAGLQIRTSSVQVGEGLQKPFGVTVACGDDLLWVTDTQQVKVLDTNLRMINQFTPLLALDGRLESRLTGICVDKKNRVAVIDRRRKVISVHTLDGSSITTISNNMVDAFLTINKEKIIFANNEKSKLVCVDFSGNEVFCTDIKSDSGGQMHPCGVCCDDGGDIYVSTQNNDVASSEVHRFGPDGIHKGCVARGLDNPFGMVFTSSGDLAVADVSSVKIFQRV</sequence>
<dbReference type="Pfam" id="PF13445">
    <property type="entry name" value="zf-RING_UBOX"/>
    <property type="match status" value="1"/>
</dbReference>
<dbReference type="RefSeq" id="XP_022098188.1">
    <property type="nucleotide sequence ID" value="XM_022242496.1"/>
</dbReference>
<evidence type="ECO:0000313" key="9">
    <source>
        <dbReference type="Proteomes" id="UP000694845"/>
    </source>
</evidence>
<reference evidence="10" key="1">
    <citation type="submission" date="2025-08" db="UniProtKB">
        <authorList>
            <consortium name="RefSeq"/>
        </authorList>
    </citation>
    <scope>IDENTIFICATION</scope>
</reference>
<evidence type="ECO:0000256" key="2">
    <source>
        <dbReference type="ARBA" id="ARBA00022723"/>
    </source>
</evidence>
<dbReference type="KEGG" id="aplc:110983318"/>
<evidence type="ECO:0000256" key="3">
    <source>
        <dbReference type="ARBA" id="ARBA00022771"/>
    </source>
</evidence>
<dbReference type="GeneID" id="110983318"/>
<keyword evidence="2" id="KW-0479">Metal-binding</keyword>
<dbReference type="Pfam" id="PF22586">
    <property type="entry name" value="ANCHR-like_BBOX"/>
    <property type="match status" value="1"/>
</dbReference>
<name>A0A8B7YXX9_ACAPL</name>
<dbReference type="PROSITE" id="PS00518">
    <property type="entry name" value="ZF_RING_1"/>
    <property type="match status" value="1"/>
</dbReference>
<dbReference type="Proteomes" id="UP000694845">
    <property type="component" value="Unplaced"/>
</dbReference>
<dbReference type="SUPFAM" id="SSF57845">
    <property type="entry name" value="B-box zinc-binding domain"/>
    <property type="match status" value="1"/>
</dbReference>
<accession>A0A8B7YXX9</accession>
<keyword evidence="1" id="KW-0597">Phosphoprotein</keyword>
<dbReference type="SUPFAM" id="SSF57850">
    <property type="entry name" value="RING/U-box"/>
    <property type="match status" value="1"/>
</dbReference>
<dbReference type="Pfam" id="PF00643">
    <property type="entry name" value="zf-B_box"/>
    <property type="match status" value="1"/>
</dbReference>
<dbReference type="InterPro" id="IPR017907">
    <property type="entry name" value="Znf_RING_CS"/>
</dbReference>
<dbReference type="PROSITE" id="PS50119">
    <property type="entry name" value="ZF_BBOX"/>
    <property type="match status" value="2"/>
</dbReference>
<dbReference type="CDD" id="cd05819">
    <property type="entry name" value="NHL"/>
    <property type="match status" value="1"/>
</dbReference>
<dbReference type="SUPFAM" id="SSF101898">
    <property type="entry name" value="NHL repeat"/>
    <property type="match status" value="1"/>
</dbReference>
<dbReference type="SMART" id="SM00184">
    <property type="entry name" value="RING"/>
    <property type="match status" value="1"/>
</dbReference>
<feature type="domain" description="B box-type" evidence="8">
    <location>
        <begin position="102"/>
        <end position="149"/>
    </location>
</feature>
<dbReference type="PANTHER" id="PTHR25462">
    <property type="entry name" value="BONUS, ISOFORM C-RELATED"/>
    <property type="match status" value="1"/>
</dbReference>
<feature type="domain" description="RING-type" evidence="7">
    <location>
        <begin position="20"/>
        <end position="64"/>
    </location>
</feature>
<dbReference type="SMART" id="SM00336">
    <property type="entry name" value="BBOX"/>
    <property type="match status" value="2"/>
</dbReference>
<evidence type="ECO:0000256" key="1">
    <source>
        <dbReference type="ARBA" id="ARBA00022553"/>
    </source>
</evidence>
<evidence type="ECO:0000313" key="10">
    <source>
        <dbReference type="RefSeq" id="XP_022098188.1"/>
    </source>
</evidence>
<dbReference type="GO" id="GO:0008270">
    <property type="term" value="F:zinc ion binding"/>
    <property type="evidence" value="ECO:0007669"/>
    <property type="project" value="UniProtKB-KW"/>
</dbReference>
<dbReference type="Gene3D" id="4.10.830.40">
    <property type="match status" value="1"/>
</dbReference>
<dbReference type="AlphaFoldDB" id="A0A8B7YXX9"/>
<organism evidence="9 10">
    <name type="scientific">Acanthaster planci</name>
    <name type="common">Crown-of-thorns starfish</name>
    <dbReference type="NCBI Taxonomy" id="133434"/>
    <lineage>
        <taxon>Eukaryota</taxon>
        <taxon>Metazoa</taxon>
        <taxon>Echinodermata</taxon>
        <taxon>Eleutherozoa</taxon>
        <taxon>Asterozoa</taxon>
        <taxon>Asteroidea</taxon>
        <taxon>Valvatacea</taxon>
        <taxon>Valvatida</taxon>
        <taxon>Acanthasteridae</taxon>
        <taxon>Acanthaster</taxon>
    </lineage>
</organism>
<evidence type="ECO:0000256" key="6">
    <source>
        <dbReference type="SAM" id="Coils"/>
    </source>
</evidence>
<dbReference type="PROSITE" id="PS50089">
    <property type="entry name" value="ZF_RING_2"/>
    <property type="match status" value="1"/>
</dbReference>
<protein>
    <submittedName>
        <fullName evidence="10">E3 ubiquitin-protein ligase TRIM71-like</fullName>
    </submittedName>
</protein>
<evidence type="ECO:0000256" key="4">
    <source>
        <dbReference type="ARBA" id="ARBA00022833"/>
    </source>
</evidence>
<dbReference type="InterPro" id="IPR000315">
    <property type="entry name" value="Znf_B-box"/>
</dbReference>
<gene>
    <name evidence="10" type="primary">LOC110983318</name>
</gene>
<dbReference type="OMA" id="CTIHENE"/>
<keyword evidence="4" id="KW-0862">Zinc</keyword>
<evidence type="ECO:0000259" key="7">
    <source>
        <dbReference type="PROSITE" id="PS50089"/>
    </source>
</evidence>
<feature type="domain" description="B box-type" evidence="8">
    <location>
        <begin position="172"/>
        <end position="210"/>
    </location>
</feature>
<evidence type="ECO:0000259" key="8">
    <source>
        <dbReference type="PROSITE" id="PS50119"/>
    </source>
</evidence>
<proteinExistence type="predicted"/>
<dbReference type="InterPro" id="IPR011042">
    <property type="entry name" value="6-blade_b-propeller_TolB-like"/>
</dbReference>
<dbReference type="OrthoDB" id="6105938at2759"/>
<dbReference type="InterPro" id="IPR001841">
    <property type="entry name" value="Znf_RING"/>
</dbReference>
<dbReference type="PANTHER" id="PTHR25462:SF296">
    <property type="entry name" value="MEIOTIC P26, ISOFORM F"/>
    <property type="match status" value="1"/>
</dbReference>
<keyword evidence="9" id="KW-1185">Reference proteome</keyword>
<dbReference type="InterPro" id="IPR027370">
    <property type="entry name" value="Znf-RING_euk"/>
</dbReference>
<dbReference type="InterPro" id="IPR047153">
    <property type="entry name" value="TRIM45/56/19-like"/>
</dbReference>
<keyword evidence="3 5" id="KW-0863">Zinc-finger</keyword>
<evidence type="ECO:0000256" key="5">
    <source>
        <dbReference type="PROSITE-ProRule" id="PRU00024"/>
    </source>
</evidence>
<feature type="coiled-coil region" evidence="6">
    <location>
        <begin position="283"/>
        <end position="310"/>
    </location>
</feature>
<dbReference type="Gene3D" id="3.30.40.10">
    <property type="entry name" value="Zinc/RING finger domain, C3HC4 (zinc finger)"/>
    <property type="match status" value="1"/>
</dbReference>
<dbReference type="Gene3D" id="3.30.160.60">
    <property type="entry name" value="Classic Zinc Finger"/>
    <property type="match status" value="1"/>
</dbReference>
<dbReference type="InterPro" id="IPR013083">
    <property type="entry name" value="Znf_RING/FYVE/PHD"/>
</dbReference>